<comment type="caution">
    <text evidence="11">The sequence shown here is derived from an EMBL/GenBank/DDBJ whole genome shotgun (WGS) entry which is preliminary data.</text>
</comment>
<feature type="region of interest" description="Disordered" evidence="10">
    <location>
        <begin position="167"/>
        <end position="187"/>
    </location>
</feature>
<evidence type="ECO:0000256" key="5">
    <source>
        <dbReference type="ARBA" id="ARBA00023002"/>
    </source>
</evidence>
<evidence type="ECO:0000313" key="12">
    <source>
        <dbReference type="Proteomes" id="UP000650467"/>
    </source>
</evidence>
<keyword evidence="7" id="KW-0883">Thioether bond</keyword>
<dbReference type="OrthoDB" id="543511at2759"/>
<dbReference type="PANTHER" id="PTHR12918">
    <property type="entry name" value="CYSTEINE DIOXYGENASE"/>
    <property type="match status" value="1"/>
</dbReference>
<comment type="catalytic activity">
    <reaction evidence="9">
        <text>L-cysteine + O2 = 3-sulfino-L-alanine + H(+)</text>
        <dbReference type="Rhea" id="RHEA:20441"/>
        <dbReference type="ChEBI" id="CHEBI:15378"/>
        <dbReference type="ChEBI" id="CHEBI:15379"/>
        <dbReference type="ChEBI" id="CHEBI:35235"/>
        <dbReference type="ChEBI" id="CHEBI:61085"/>
        <dbReference type="EC" id="1.13.11.20"/>
    </reaction>
</comment>
<evidence type="ECO:0000256" key="3">
    <source>
        <dbReference type="ARBA" id="ARBA00022723"/>
    </source>
</evidence>
<dbReference type="CDD" id="cd10548">
    <property type="entry name" value="cupin_CDO"/>
    <property type="match status" value="1"/>
</dbReference>
<dbReference type="InterPro" id="IPR014710">
    <property type="entry name" value="RmlC-like_jellyroll"/>
</dbReference>
<dbReference type="InterPro" id="IPR011051">
    <property type="entry name" value="RmlC_Cupin_sf"/>
</dbReference>
<evidence type="ECO:0000256" key="1">
    <source>
        <dbReference type="ARBA" id="ARBA00006622"/>
    </source>
</evidence>
<keyword evidence="6 8" id="KW-0408">Iron</keyword>
<feature type="binding site" evidence="8">
    <location>
        <position position="145"/>
    </location>
    <ligand>
        <name>Fe cation</name>
        <dbReference type="ChEBI" id="CHEBI:24875"/>
        <note>catalytic</note>
    </ligand>
</feature>
<protein>
    <recommendedName>
        <fullName evidence="2 9">Cysteine dioxygenase</fullName>
        <ecNumber evidence="2 9">1.13.11.20</ecNumber>
    </recommendedName>
</protein>
<sequence>MPINEDGVVMVDRKLVDQVEHKRSACAGPAEAACTAAAPAPPATAAAPTSMPELLQALQQAIDEEKATGQVAINAVDQTPDSAARLSARVQALLAAYTGSNSGDWRRYAMFNDIHYVRNLVEANEDYELIVLCWKRGQISRVHNHSNAHCWLAVLDGEMRETQFQRAPAPPGCPAPAASEASEHDGSTVYVEPTKVSDMRVGDAGYINDSLALHNVGCYMPALAAGEEGPEGGVTLHCYCPPIRRVKIYEDSKVTERVPGYYSKGGVRV</sequence>
<dbReference type="EC" id="1.13.11.20" evidence="2 9"/>
<dbReference type="GO" id="GO:0008198">
    <property type="term" value="F:ferrous iron binding"/>
    <property type="evidence" value="ECO:0007669"/>
    <property type="project" value="TreeGrafter"/>
</dbReference>
<evidence type="ECO:0000256" key="2">
    <source>
        <dbReference type="ARBA" id="ARBA00013133"/>
    </source>
</evidence>
<keyword evidence="12" id="KW-1185">Reference proteome</keyword>
<evidence type="ECO:0000256" key="7">
    <source>
        <dbReference type="PIRSR" id="PIRSR610300-50"/>
    </source>
</evidence>
<gene>
    <name evidence="11" type="ORF">HXX76_002822</name>
</gene>
<comment type="cofactor">
    <cofactor evidence="9">
        <name>Fe cation</name>
        <dbReference type="ChEBI" id="CHEBI:24875"/>
    </cofactor>
    <text evidence="9">Binds 1 Fe cation per subunit.</text>
</comment>
<keyword evidence="5 9" id="KW-0560">Oxidoreductase</keyword>
<dbReference type="Gene3D" id="2.60.120.10">
    <property type="entry name" value="Jelly Rolls"/>
    <property type="match status" value="1"/>
</dbReference>
<dbReference type="Pfam" id="PF05995">
    <property type="entry name" value="CDO_I"/>
    <property type="match status" value="1"/>
</dbReference>
<comment type="similarity">
    <text evidence="1 9">Belongs to the cysteine dioxygenase family.</text>
</comment>
<dbReference type="AlphaFoldDB" id="A0A835TPB5"/>
<feature type="binding site" evidence="8">
    <location>
        <position position="214"/>
    </location>
    <ligand>
        <name>Fe cation</name>
        <dbReference type="ChEBI" id="CHEBI:24875"/>
        <note>catalytic</note>
    </ligand>
</feature>
<evidence type="ECO:0000256" key="4">
    <source>
        <dbReference type="ARBA" id="ARBA00022964"/>
    </source>
</evidence>
<feature type="cross-link" description="3'-(S-cysteinyl)-tyrosine (Cys-Tyr)" evidence="7">
    <location>
        <begin position="150"/>
        <end position="239"/>
    </location>
</feature>
<reference evidence="11" key="1">
    <citation type="journal article" date="2020" name="bioRxiv">
        <title>Comparative genomics of Chlamydomonas.</title>
        <authorList>
            <person name="Craig R.J."/>
            <person name="Hasan A.R."/>
            <person name="Ness R.W."/>
            <person name="Keightley P.D."/>
        </authorList>
    </citation>
    <scope>NUCLEOTIDE SEQUENCE</scope>
    <source>
        <strain evidence="11">SAG 7.73</strain>
    </source>
</reference>
<keyword evidence="4 9" id="KW-0223">Dioxygenase</keyword>
<accession>A0A835TPB5</accession>
<evidence type="ECO:0000256" key="8">
    <source>
        <dbReference type="PIRSR" id="PIRSR610300-51"/>
    </source>
</evidence>
<name>A0A835TPB5_CHLIN</name>
<keyword evidence="3 8" id="KW-0479">Metal-binding</keyword>
<dbReference type="GO" id="GO:0019448">
    <property type="term" value="P:L-cysteine catabolic process"/>
    <property type="evidence" value="ECO:0007669"/>
    <property type="project" value="TreeGrafter"/>
</dbReference>
<evidence type="ECO:0000256" key="9">
    <source>
        <dbReference type="RuleBase" id="RU366010"/>
    </source>
</evidence>
<dbReference type="EMBL" id="JAEHOC010000004">
    <property type="protein sequence ID" value="KAG2442740.1"/>
    <property type="molecule type" value="Genomic_DNA"/>
</dbReference>
<dbReference type="FunFam" id="2.60.120.10:FF:000335">
    <property type="entry name" value="Cysteine dioxygenase"/>
    <property type="match status" value="1"/>
</dbReference>
<dbReference type="SUPFAM" id="SSF51182">
    <property type="entry name" value="RmlC-like cupins"/>
    <property type="match status" value="1"/>
</dbReference>
<proteinExistence type="inferred from homology"/>
<organism evidence="11 12">
    <name type="scientific">Chlamydomonas incerta</name>
    <dbReference type="NCBI Taxonomy" id="51695"/>
    <lineage>
        <taxon>Eukaryota</taxon>
        <taxon>Viridiplantae</taxon>
        <taxon>Chlorophyta</taxon>
        <taxon>core chlorophytes</taxon>
        <taxon>Chlorophyceae</taxon>
        <taxon>CS clade</taxon>
        <taxon>Chlamydomonadales</taxon>
        <taxon>Chlamydomonadaceae</taxon>
        <taxon>Chlamydomonas</taxon>
    </lineage>
</organism>
<evidence type="ECO:0000256" key="10">
    <source>
        <dbReference type="SAM" id="MobiDB-lite"/>
    </source>
</evidence>
<dbReference type="GO" id="GO:0017172">
    <property type="term" value="F:cysteine dioxygenase activity"/>
    <property type="evidence" value="ECO:0007669"/>
    <property type="project" value="UniProtKB-UniRule"/>
</dbReference>
<dbReference type="InterPro" id="IPR010300">
    <property type="entry name" value="CDO_1"/>
</dbReference>
<feature type="binding site" evidence="8">
    <location>
        <position position="143"/>
    </location>
    <ligand>
        <name>Fe cation</name>
        <dbReference type="ChEBI" id="CHEBI:24875"/>
        <note>catalytic</note>
    </ligand>
</feature>
<evidence type="ECO:0000256" key="6">
    <source>
        <dbReference type="ARBA" id="ARBA00023004"/>
    </source>
</evidence>
<evidence type="ECO:0000313" key="11">
    <source>
        <dbReference type="EMBL" id="KAG2442740.1"/>
    </source>
</evidence>
<dbReference type="Proteomes" id="UP000650467">
    <property type="component" value="Unassembled WGS sequence"/>
</dbReference>
<dbReference type="PANTHER" id="PTHR12918:SF1">
    <property type="entry name" value="CYSTEINE DIOXYGENASE TYPE 1"/>
    <property type="match status" value="1"/>
</dbReference>